<dbReference type="CDD" id="cd06261">
    <property type="entry name" value="TM_PBP2"/>
    <property type="match status" value="1"/>
</dbReference>
<evidence type="ECO:0000256" key="12">
    <source>
        <dbReference type="RuleBase" id="RU367050"/>
    </source>
</evidence>
<feature type="transmembrane region" description="Helical" evidence="11">
    <location>
        <begin position="278"/>
        <end position="305"/>
    </location>
</feature>
<dbReference type="InterPro" id="IPR035906">
    <property type="entry name" value="MetI-like_sf"/>
</dbReference>
<dbReference type="Gene3D" id="1.20.58.370">
    <property type="entry name" value="MalF N-terminal region-like"/>
    <property type="match status" value="1"/>
</dbReference>
<dbReference type="NCBIfam" id="NF008232">
    <property type="entry name" value="PRK10999.1"/>
    <property type="match status" value="1"/>
</dbReference>
<dbReference type="Gene3D" id="2.40.430.10">
    <property type="entry name" value="D-maltodextrin-binding protein, MBP"/>
    <property type="match status" value="1"/>
</dbReference>
<feature type="transmembrane region" description="Helical" evidence="11">
    <location>
        <begin position="424"/>
        <end position="445"/>
    </location>
</feature>
<dbReference type="InterPro" id="IPR029345">
    <property type="entry name" value="MalF_P2"/>
</dbReference>
<comment type="similarity">
    <text evidence="3 12">Belongs to the binding-protein-dependent transport system permease family. MalFG subfamily.</text>
</comment>
<dbReference type="AlphaFoldDB" id="A0A3E0WHF8"/>
<dbReference type="GO" id="GO:1990060">
    <property type="term" value="C:maltose transport complex"/>
    <property type="evidence" value="ECO:0007669"/>
    <property type="project" value="TreeGrafter"/>
</dbReference>
<dbReference type="PANTHER" id="PTHR47314">
    <property type="entry name" value="MALTOSE/MALTODEXTRIN TRANSPORT SYSTEM PERMEASE PROTEIN MALF"/>
    <property type="match status" value="1"/>
</dbReference>
<feature type="transmembrane region" description="Helical" evidence="11">
    <location>
        <begin position="481"/>
        <end position="501"/>
    </location>
</feature>
<protein>
    <recommendedName>
        <fullName evidence="12">Maltose/maltodextrin transport system permease protein</fullName>
    </recommendedName>
</protein>
<evidence type="ECO:0000313" key="14">
    <source>
        <dbReference type="EMBL" id="RFA32410.1"/>
    </source>
</evidence>
<dbReference type="RefSeq" id="WP_116303846.1">
    <property type="nucleotide sequence ID" value="NZ_NFZV01000031.1"/>
</dbReference>
<organism evidence="14 15">
    <name type="scientific">Alkalilimnicola ehrlichii</name>
    <dbReference type="NCBI Taxonomy" id="351052"/>
    <lineage>
        <taxon>Bacteria</taxon>
        <taxon>Pseudomonadati</taxon>
        <taxon>Pseudomonadota</taxon>
        <taxon>Gammaproteobacteria</taxon>
        <taxon>Chromatiales</taxon>
        <taxon>Ectothiorhodospiraceae</taxon>
        <taxon>Alkalilimnicola</taxon>
    </lineage>
</organism>
<keyword evidence="4 11" id="KW-0813">Transport</keyword>
<evidence type="ECO:0000256" key="7">
    <source>
        <dbReference type="ARBA" id="ARBA00022597"/>
    </source>
</evidence>
<feature type="transmembrane region" description="Helical" evidence="11">
    <location>
        <begin position="62"/>
        <end position="82"/>
    </location>
</feature>
<dbReference type="GO" id="GO:0042956">
    <property type="term" value="P:maltodextrin transmembrane transport"/>
    <property type="evidence" value="ECO:0007669"/>
    <property type="project" value="TreeGrafter"/>
</dbReference>
<dbReference type="Proteomes" id="UP000256763">
    <property type="component" value="Unassembled WGS sequence"/>
</dbReference>
<feature type="transmembrane region" description="Helical" evidence="11">
    <location>
        <begin position="12"/>
        <end position="30"/>
    </location>
</feature>
<evidence type="ECO:0000256" key="9">
    <source>
        <dbReference type="ARBA" id="ARBA00022989"/>
    </source>
</evidence>
<dbReference type="InterPro" id="IPR035277">
    <property type="entry name" value="MalF_N"/>
</dbReference>
<dbReference type="SUPFAM" id="SSF161098">
    <property type="entry name" value="MetI-like"/>
    <property type="match status" value="1"/>
</dbReference>
<evidence type="ECO:0000256" key="8">
    <source>
        <dbReference type="ARBA" id="ARBA00022692"/>
    </source>
</evidence>
<keyword evidence="5" id="KW-1003">Cell membrane</keyword>
<keyword evidence="15" id="KW-1185">Reference proteome</keyword>
<dbReference type="SUPFAM" id="SSF160964">
    <property type="entry name" value="MalF N-terminal region-like"/>
    <property type="match status" value="1"/>
</dbReference>
<dbReference type="Gene3D" id="1.10.3720.10">
    <property type="entry name" value="MetI-like"/>
    <property type="match status" value="1"/>
</dbReference>
<keyword evidence="9 11" id="KW-1133">Transmembrane helix</keyword>
<keyword evidence="10 11" id="KW-0472">Membrane</keyword>
<reference evidence="15" key="1">
    <citation type="submission" date="2017-05" db="EMBL/GenBank/DDBJ databases">
        <authorList>
            <person name="Sharma S."/>
            <person name="Sidhu C."/>
            <person name="Pinnaka A.K."/>
        </authorList>
    </citation>
    <scope>NUCLEOTIDE SEQUENCE [LARGE SCALE GENOMIC DNA]</scope>
    <source>
        <strain evidence="15">AK93</strain>
    </source>
</reference>
<dbReference type="Pfam" id="PF14785">
    <property type="entry name" value="MalF_P2"/>
    <property type="match status" value="1"/>
</dbReference>
<evidence type="ECO:0000256" key="6">
    <source>
        <dbReference type="ARBA" id="ARBA00022519"/>
    </source>
</evidence>
<dbReference type="InterPro" id="IPR000515">
    <property type="entry name" value="MetI-like"/>
</dbReference>
<gene>
    <name evidence="14" type="ORF">CAL65_19670</name>
</gene>
<comment type="caution">
    <text evidence="14">The sequence shown here is derived from an EMBL/GenBank/DDBJ whole genome shotgun (WGS) entry which is preliminary data.</text>
</comment>
<dbReference type="InterPro" id="IPR047103">
    <property type="entry name" value="MalF_P2_sf"/>
</dbReference>
<feature type="transmembrane region" description="Helical" evidence="11">
    <location>
        <begin position="369"/>
        <end position="390"/>
    </location>
</feature>
<keyword evidence="6 12" id="KW-0997">Cell inner membrane</keyword>
<evidence type="ECO:0000256" key="1">
    <source>
        <dbReference type="ARBA" id="ARBA00002264"/>
    </source>
</evidence>
<comment type="subcellular location">
    <subcellularLocation>
        <location evidence="2 12">Cell inner membrane</location>
        <topology evidence="2 12">Multi-pass membrane protein</topology>
    </subcellularLocation>
    <subcellularLocation>
        <location evidence="11">Cell membrane</location>
        <topology evidence="11">Multi-pass membrane protein</topology>
    </subcellularLocation>
</comment>
<feature type="transmembrane region" description="Helical" evidence="11">
    <location>
        <begin position="317"/>
        <end position="338"/>
    </location>
</feature>
<name>A0A3E0WHF8_9GAMM</name>
<dbReference type="GO" id="GO:0015423">
    <property type="term" value="F:ABC-type maltose transporter activity"/>
    <property type="evidence" value="ECO:0007669"/>
    <property type="project" value="TreeGrafter"/>
</dbReference>
<comment type="function">
    <text evidence="1 12">Part of the ABC transporter complex MalEFGK involved in maltose/maltodextrin import. Probably responsible for the translocation of the substrate across the membrane.</text>
</comment>
<evidence type="ECO:0000256" key="3">
    <source>
        <dbReference type="ARBA" id="ARBA00009047"/>
    </source>
</evidence>
<dbReference type="EMBL" id="NFZW01000029">
    <property type="protein sequence ID" value="RFA32410.1"/>
    <property type="molecule type" value="Genomic_DNA"/>
</dbReference>
<evidence type="ECO:0000313" key="15">
    <source>
        <dbReference type="Proteomes" id="UP000256763"/>
    </source>
</evidence>
<comment type="subunit">
    <text evidence="12">The complex is composed of two ATP-binding proteins (MalK), two transmembrane proteins (MalG and MalF) and a solute-binding protein (MalE).</text>
</comment>
<dbReference type="Pfam" id="PF00528">
    <property type="entry name" value="BPD_transp_1"/>
    <property type="match status" value="1"/>
</dbReference>
<evidence type="ECO:0000256" key="11">
    <source>
        <dbReference type="RuleBase" id="RU363032"/>
    </source>
</evidence>
<evidence type="ECO:0000256" key="10">
    <source>
        <dbReference type="ARBA" id="ARBA00023136"/>
    </source>
</evidence>
<dbReference type="PROSITE" id="PS50928">
    <property type="entry name" value="ABC_TM1"/>
    <property type="match status" value="1"/>
</dbReference>
<proteinExistence type="inferred from homology"/>
<evidence type="ECO:0000256" key="4">
    <source>
        <dbReference type="ARBA" id="ARBA00022448"/>
    </source>
</evidence>
<dbReference type="PANTHER" id="PTHR47314:SF1">
    <property type="entry name" value="MALTOSE_MALTODEXTRIN TRANSPORT SYSTEM PERMEASE PROTEIN MALF"/>
    <property type="match status" value="1"/>
</dbReference>
<dbReference type="OrthoDB" id="9785347at2"/>
<feature type="domain" description="ABC transmembrane type-1" evidence="13">
    <location>
        <begin position="279"/>
        <end position="502"/>
    </location>
</feature>
<dbReference type="Gene3D" id="3.10.650.10">
    <property type="entry name" value="MalF N-terminal region-like"/>
    <property type="match status" value="1"/>
</dbReference>
<accession>A0A3E0WHF8</accession>
<evidence type="ECO:0000256" key="2">
    <source>
        <dbReference type="ARBA" id="ARBA00004429"/>
    </source>
</evidence>
<feature type="transmembrane region" description="Helical" evidence="11">
    <location>
        <begin position="36"/>
        <end position="55"/>
    </location>
</feature>
<evidence type="ECO:0000259" key="13">
    <source>
        <dbReference type="PROSITE" id="PS50928"/>
    </source>
</evidence>
<keyword evidence="8 11" id="KW-0812">Transmembrane</keyword>
<keyword evidence="7 12" id="KW-0762">Sugar transport</keyword>
<evidence type="ECO:0000256" key="5">
    <source>
        <dbReference type="ARBA" id="ARBA00022475"/>
    </source>
</evidence>
<sequence>MNKEALKPYIKWGVLSLFSLCALYVVMVIHMTGRPVLAVLVMTGFFLTAYIYTSAKAYTFRYLFPGLVGMGLFVVLPLAYTINMSFTNYSSTNLLTFQRATNYLLDETYRPAGGDSYRFTLHPAGDDYRIQLVSDGSGAHYLTEPFALPVDQTVYLDAAAVQVGEAALESLDSALPVREVIQHRNSLQEVVVQLPSGAEVGMAGLREFATVLPLFKAEDDGALVNQVTGEVLRPNFESGFYETEAGERVPPGFRVQVGLNNYERIVNDPAFQGPFVRIFGWTVAFAGLTVLFTLIVGLGLAVLLSWEKLNYRGVYRLLLFLPYAVPGFISILVFRGLFNENFGEINLILDSLFGLRVSWFSDPALAKTMILIVNTWLGYPYIMILCMGLLKAIPNDLYEASSLAGVGPLGNLFKITAPLVMKPLLPLLIASFAFNFNNFVLIALLTGGRPDFIGTTVPSGTTDILVTYTYRIAFEDAGRDFGLAAAISAVIFIMVAIMSFINLRVMKVDRVEAR</sequence>